<keyword evidence="1" id="KW-0963">Cytoplasm</keyword>
<evidence type="ECO:0000313" key="10">
    <source>
        <dbReference type="Proteomes" id="UP000603141"/>
    </source>
</evidence>
<dbReference type="GO" id="GO:0005525">
    <property type="term" value="F:GTP binding"/>
    <property type="evidence" value="ECO:0007669"/>
    <property type="project" value="UniProtKB-KW"/>
</dbReference>
<dbReference type="Proteomes" id="UP000603141">
    <property type="component" value="Unassembled WGS sequence"/>
</dbReference>
<name>A0A934S4Z0_9BACT</name>
<evidence type="ECO:0000313" key="9">
    <source>
        <dbReference type="EMBL" id="MBK1882641.1"/>
    </source>
</evidence>
<proteinExistence type="predicted"/>
<dbReference type="InterPro" id="IPR025877">
    <property type="entry name" value="MobA-like_NTP_Trfase"/>
</dbReference>
<evidence type="ECO:0000256" key="6">
    <source>
        <dbReference type="ARBA" id="ARBA00023134"/>
    </source>
</evidence>
<evidence type="ECO:0000256" key="1">
    <source>
        <dbReference type="ARBA" id="ARBA00022490"/>
    </source>
</evidence>
<keyword evidence="7" id="KW-0501">Molybdenum cofactor biosynthesis</keyword>
<dbReference type="InterPro" id="IPR013482">
    <property type="entry name" value="Molybde_CF_guanTrfase"/>
</dbReference>
<dbReference type="Pfam" id="PF12804">
    <property type="entry name" value="NTP_transf_3"/>
    <property type="match status" value="1"/>
</dbReference>
<keyword evidence="2" id="KW-0808">Transferase</keyword>
<dbReference type="GO" id="GO:0016779">
    <property type="term" value="F:nucleotidyltransferase activity"/>
    <property type="evidence" value="ECO:0007669"/>
    <property type="project" value="UniProtKB-KW"/>
</dbReference>
<dbReference type="InterPro" id="IPR029044">
    <property type="entry name" value="Nucleotide-diphossugar_trans"/>
</dbReference>
<organism evidence="9 10">
    <name type="scientific">Luteolibacter pohnpeiensis</name>
    <dbReference type="NCBI Taxonomy" id="454153"/>
    <lineage>
        <taxon>Bacteria</taxon>
        <taxon>Pseudomonadati</taxon>
        <taxon>Verrucomicrobiota</taxon>
        <taxon>Verrucomicrobiia</taxon>
        <taxon>Verrucomicrobiales</taxon>
        <taxon>Verrucomicrobiaceae</taxon>
        <taxon>Luteolibacter</taxon>
    </lineage>
</organism>
<dbReference type="GO" id="GO:0046872">
    <property type="term" value="F:metal ion binding"/>
    <property type="evidence" value="ECO:0007669"/>
    <property type="project" value="UniProtKB-KW"/>
</dbReference>
<keyword evidence="3" id="KW-0479">Metal-binding</keyword>
<keyword evidence="9" id="KW-0548">Nucleotidyltransferase</keyword>
<dbReference type="PANTHER" id="PTHR19136:SF81">
    <property type="entry name" value="MOLYBDENUM COFACTOR GUANYLYLTRANSFERASE"/>
    <property type="match status" value="1"/>
</dbReference>
<sequence>MDEFLDAVDKPVFGLVLAGGMSLRMGRDKASLRHPDGRSLARRTADLLTAAGCEKVYLSLRPDQVPPSDFVDFPQPHIIRDQDSASIGPMGGVLAAMNHDDSADWLVASCDLPQLTVETLNLLTQARTLSADFVAFRGEPNELPEPLCAIYPGEKKSIIRQAYQIGNYGLRRLLIHHRCVILDPPTGALTNANTPEDWSAFTSENRSST</sequence>
<evidence type="ECO:0000259" key="8">
    <source>
        <dbReference type="Pfam" id="PF12804"/>
    </source>
</evidence>
<dbReference type="Gene3D" id="3.90.550.10">
    <property type="entry name" value="Spore Coat Polysaccharide Biosynthesis Protein SpsA, Chain A"/>
    <property type="match status" value="1"/>
</dbReference>
<keyword evidence="10" id="KW-1185">Reference proteome</keyword>
<protein>
    <submittedName>
        <fullName evidence="9">Molybdenum cofactor guanylyltransferase</fullName>
    </submittedName>
</protein>
<feature type="domain" description="MobA-like NTP transferase" evidence="8">
    <location>
        <begin position="14"/>
        <end position="177"/>
    </location>
</feature>
<evidence type="ECO:0000256" key="4">
    <source>
        <dbReference type="ARBA" id="ARBA00022741"/>
    </source>
</evidence>
<evidence type="ECO:0000256" key="2">
    <source>
        <dbReference type="ARBA" id="ARBA00022679"/>
    </source>
</evidence>
<dbReference type="AlphaFoldDB" id="A0A934S4Z0"/>
<evidence type="ECO:0000256" key="7">
    <source>
        <dbReference type="ARBA" id="ARBA00023150"/>
    </source>
</evidence>
<dbReference type="RefSeq" id="WP_200269966.1">
    <property type="nucleotide sequence ID" value="NZ_JAENIJ010000012.1"/>
</dbReference>
<comment type="caution">
    <text evidence="9">The sequence shown here is derived from an EMBL/GenBank/DDBJ whole genome shotgun (WGS) entry which is preliminary data.</text>
</comment>
<evidence type="ECO:0000256" key="3">
    <source>
        <dbReference type="ARBA" id="ARBA00022723"/>
    </source>
</evidence>
<gene>
    <name evidence="9" type="ORF">JIN85_09450</name>
</gene>
<evidence type="ECO:0000256" key="5">
    <source>
        <dbReference type="ARBA" id="ARBA00022842"/>
    </source>
</evidence>
<dbReference type="SUPFAM" id="SSF53448">
    <property type="entry name" value="Nucleotide-diphospho-sugar transferases"/>
    <property type="match status" value="1"/>
</dbReference>
<dbReference type="PANTHER" id="PTHR19136">
    <property type="entry name" value="MOLYBDENUM COFACTOR GUANYLYLTRANSFERASE"/>
    <property type="match status" value="1"/>
</dbReference>
<dbReference type="GO" id="GO:0006777">
    <property type="term" value="P:Mo-molybdopterin cofactor biosynthetic process"/>
    <property type="evidence" value="ECO:0007669"/>
    <property type="project" value="UniProtKB-KW"/>
</dbReference>
<dbReference type="EMBL" id="JAENIJ010000012">
    <property type="protein sequence ID" value="MBK1882641.1"/>
    <property type="molecule type" value="Genomic_DNA"/>
</dbReference>
<keyword evidence="6" id="KW-0342">GTP-binding</keyword>
<keyword evidence="5" id="KW-0460">Magnesium</keyword>
<accession>A0A934S4Z0</accession>
<dbReference type="CDD" id="cd02503">
    <property type="entry name" value="MobA"/>
    <property type="match status" value="1"/>
</dbReference>
<keyword evidence="4" id="KW-0547">Nucleotide-binding</keyword>
<reference evidence="9" key="1">
    <citation type="submission" date="2021-01" db="EMBL/GenBank/DDBJ databases">
        <title>Modified the classification status of verrucomicrobia.</title>
        <authorList>
            <person name="Feng X."/>
        </authorList>
    </citation>
    <scope>NUCLEOTIDE SEQUENCE</scope>
    <source>
        <strain evidence="9">KCTC 22041</strain>
    </source>
</reference>